<protein>
    <submittedName>
        <fullName evidence="3">LRRCT domain-containing protein</fullName>
    </submittedName>
</protein>
<feature type="transmembrane region" description="Helical" evidence="1">
    <location>
        <begin position="127"/>
        <end position="147"/>
    </location>
</feature>
<name>A0A0M3IN44_ASCLU</name>
<keyword evidence="2" id="KW-1185">Reference proteome</keyword>
<dbReference type="Proteomes" id="UP000036681">
    <property type="component" value="Unplaced"/>
</dbReference>
<dbReference type="WBParaSite" id="ALUE_0002017201-mRNA-1">
    <property type="protein sequence ID" value="ALUE_0002017201-mRNA-1"/>
    <property type="gene ID" value="ALUE_0002017201"/>
</dbReference>
<dbReference type="AlphaFoldDB" id="A0A0M3IN44"/>
<evidence type="ECO:0000256" key="1">
    <source>
        <dbReference type="SAM" id="Phobius"/>
    </source>
</evidence>
<dbReference type="InterPro" id="IPR032675">
    <property type="entry name" value="LRR_dom_sf"/>
</dbReference>
<keyword evidence="1" id="KW-0812">Transmembrane</keyword>
<accession>A0A0M3IN44</accession>
<organism evidence="2 3">
    <name type="scientific">Ascaris lumbricoides</name>
    <name type="common">Giant roundworm</name>
    <dbReference type="NCBI Taxonomy" id="6252"/>
    <lineage>
        <taxon>Eukaryota</taxon>
        <taxon>Metazoa</taxon>
        <taxon>Ecdysozoa</taxon>
        <taxon>Nematoda</taxon>
        <taxon>Chromadorea</taxon>
        <taxon>Rhabditida</taxon>
        <taxon>Spirurina</taxon>
        <taxon>Ascaridomorpha</taxon>
        <taxon>Ascaridoidea</taxon>
        <taxon>Ascarididae</taxon>
        <taxon>Ascaris</taxon>
    </lineage>
</organism>
<evidence type="ECO:0000313" key="2">
    <source>
        <dbReference type="Proteomes" id="UP000036681"/>
    </source>
</evidence>
<dbReference type="Gene3D" id="3.80.10.10">
    <property type="entry name" value="Ribonuclease Inhibitor"/>
    <property type="match status" value="1"/>
</dbReference>
<reference evidence="3" key="1">
    <citation type="submission" date="2017-02" db="UniProtKB">
        <authorList>
            <consortium name="WormBaseParasite"/>
        </authorList>
    </citation>
    <scope>IDENTIFICATION</scope>
</reference>
<proteinExistence type="predicted"/>
<keyword evidence="1" id="KW-0472">Membrane</keyword>
<keyword evidence="1" id="KW-1133">Transmembrane helix</keyword>
<evidence type="ECO:0000313" key="3">
    <source>
        <dbReference type="WBParaSite" id="ALUE_0002017201-mRNA-1"/>
    </source>
</evidence>
<sequence>MVRDSGITEFPSSIFNTLTSVSFLSLSLINNRIETLNPFTHTKSPVINQHGTILHNIHLTGNPIMCDCRLRWITSWLQYAEGIHPHTYVPLNDSFCVDQPGGGVTLYTTYSKPNHLRCTTTGALASIANYTSSIFIALYLFIILLTLR</sequence>
<dbReference type="SUPFAM" id="SSF52058">
    <property type="entry name" value="L domain-like"/>
    <property type="match status" value="1"/>
</dbReference>